<keyword evidence="3" id="KW-1133">Transmembrane helix</keyword>
<dbReference type="InterPro" id="IPR008862">
    <property type="entry name" value="Tcp11"/>
</dbReference>
<sequence>MTTRENYNMDEKEKTGGGRTRQLSEGSDGSELKRTRSSDEPIDSSSGPYGRPESPLPSTADVAASPPRFVNMDKLVETVRQEAERMRLAHEIAVNADFKLEQRKDLPGGTNSAYAAIHQNMLKAYWDIIQEDICKDPPVLDMVLKLCADIRQMLLELLLPHQNAMRGKIEDLFDIDLVKQRCEQAKSIEPLREHGPAVLDAMQQLCCPMRDEEIQALRQIDDTIQLFQGIIRVLEEMKLDFANFLIKQIRPLVKETIQDYEKEKMREIEGAQKVLGVEDPLVNTKAWLQRAFNDLYSVNHQKPSGGATLLQGYMQLVFQNQYLNEEWELPESLLLDRDRILKLQQAYIIVTIASAVIIITQSYVPSALVASAEFKRRLKEACIAVLKDVQCTCESDVRDALQDLANKIVQDVQRETNGLALADGREALVHGQLTELANVDHPVRNVVYGRVVAFVTAMVKAGGGKDVKVPPGLSALETELTKLAADFIQIISLNRATHAEKYNAILTDIYDAKIVN</sequence>
<keyword evidence="3" id="KW-0472">Membrane</keyword>
<evidence type="ECO:0000256" key="3">
    <source>
        <dbReference type="SAM" id="Phobius"/>
    </source>
</evidence>
<dbReference type="OMA" id="FMETMYN"/>
<organism evidence="4 5">
    <name type="scientific">Varroa destructor</name>
    <name type="common">Honeybee mite</name>
    <dbReference type="NCBI Taxonomy" id="109461"/>
    <lineage>
        <taxon>Eukaryota</taxon>
        <taxon>Metazoa</taxon>
        <taxon>Ecdysozoa</taxon>
        <taxon>Arthropoda</taxon>
        <taxon>Chelicerata</taxon>
        <taxon>Arachnida</taxon>
        <taxon>Acari</taxon>
        <taxon>Parasitiformes</taxon>
        <taxon>Mesostigmata</taxon>
        <taxon>Gamasina</taxon>
        <taxon>Dermanyssoidea</taxon>
        <taxon>Varroidae</taxon>
        <taxon>Varroa</taxon>
    </lineage>
</organism>
<evidence type="ECO:0000256" key="2">
    <source>
        <dbReference type="SAM" id="MobiDB-lite"/>
    </source>
</evidence>
<dbReference type="GeneID" id="111253956"/>
<protein>
    <recommendedName>
        <fullName evidence="6">T-complex protein 11-like protein 1</fullName>
    </recommendedName>
</protein>
<dbReference type="AlphaFoldDB" id="A0A7M7KPG4"/>
<dbReference type="FunCoup" id="A0A7M7KPG4">
    <property type="interactions" value="666"/>
</dbReference>
<dbReference type="InParanoid" id="A0A7M7KPG4"/>
<feature type="transmembrane region" description="Helical" evidence="3">
    <location>
        <begin position="346"/>
        <end position="370"/>
    </location>
</feature>
<feature type="compositionally biased region" description="Basic and acidic residues" evidence="2">
    <location>
        <begin position="30"/>
        <end position="39"/>
    </location>
</feature>
<evidence type="ECO:0008006" key="6">
    <source>
        <dbReference type="Google" id="ProtNLM"/>
    </source>
</evidence>
<dbReference type="Proteomes" id="UP000594260">
    <property type="component" value="Unplaced"/>
</dbReference>
<keyword evidence="3" id="KW-0812">Transmembrane</keyword>
<proteinExistence type="inferred from homology"/>
<evidence type="ECO:0000313" key="5">
    <source>
        <dbReference type="Proteomes" id="UP000594260"/>
    </source>
</evidence>
<dbReference type="RefSeq" id="XP_022669978.1">
    <property type="nucleotide sequence ID" value="XM_022814243.1"/>
</dbReference>
<name>A0A7M7KPG4_VARDE</name>
<dbReference type="Pfam" id="PF05794">
    <property type="entry name" value="Tcp11"/>
    <property type="match status" value="1"/>
</dbReference>
<evidence type="ECO:0000313" key="4">
    <source>
        <dbReference type="EnsemblMetazoa" id="XP_022669978"/>
    </source>
</evidence>
<dbReference type="GO" id="GO:0007165">
    <property type="term" value="P:signal transduction"/>
    <property type="evidence" value="ECO:0007669"/>
    <property type="project" value="TreeGrafter"/>
</dbReference>
<feature type="region of interest" description="Disordered" evidence="2">
    <location>
        <begin position="1"/>
        <end position="65"/>
    </location>
</feature>
<dbReference type="PANTHER" id="PTHR12832">
    <property type="entry name" value="TESTIS-SPECIFIC PROTEIN PBS13 T-COMPLEX 11"/>
    <property type="match status" value="1"/>
</dbReference>
<dbReference type="KEGG" id="vde:111253956"/>
<keyword evidence="5" id="KW-1185">Reference proteome</keyword>
<feature type="compositionally biased region" description="Basic and acidic residues" evidence="2">
    <location>
        <begin position="7"/>
        <end position="16"/>
    </location>
</feature>
<accession>A0A7M7KPG4</accession>
<dbReference type="EnsemblMetazoa" id="XM_022814243">
    <property type="protein sequence ID" value="XP_022669978"/>
    <property type="gene ID" value="LOC111253956"/>
</dbReference>
<dbReference type="OrthoDB" id="276323at2759"/>
<dbReference type="PANTHER" id="PTHR12832:SF11">
    <property type="entry name" value="LD23868P"/>
    <property type="match status" value="1"/>
</dbReference>
<comment type="similarity">
    <text evidence="1">Belongs to the TCP11 family.</text>
</comment>
<reference evidence="4" key="1">
    <citation type="submission" date="2021-01" db="UniProtKB">
        <authorList>
            <consortium name="EnsemblMetazoa"/>
        </authorList>
    </citation>
    <scope>IDENTIFICATION</scope>
</reference>
<evidence type="ECO:0000256" key="1">
    <source>
        <dbReference type="ARBA" id="ARBA00010954"/>
    </source>
</evidence>